<dbReference type="RefSeq" id="WP_169299699.1">
    <property type="nucleotide sequence ID" value="NZ_JABBNI010000063.1"/>
</dbReference>
<accession>A0A7Y0EKF5</accession>
<name>A0A7Y0EKF5_9CLOT</name>
<sequence length="276" mass="28615">MKTLDKQVTISKEAKKTVELKITDTDLAAGNPYEIPTTATELNSFTFANRAAAETGTGAFLLAKDQYGNWTKLTKEGTTVILNTNTLATSNIGADNGFEFATDKFILDEAANLQATANIRFKADTNLTYSVMDGDAIKQFTVKITSEEAPAAVVSSGTAGTANAGKIATTETSVFTFDEELSEASKTALLATFKEKFDAVKGADGWADAATATSGSAVWSTASGKSVLTITPFSGITANTVAIPSAFTINKTDVVDVIGNAAGTSGTITVTPASVN</sequence>
<organism evidence="1 2">
    <name type="scientific">Clostridium muellerianum</name>
    <dbReference type="NCBI Taxonomy" id="2716538"/>
    <lineage>
        <taxon>Bacteria</taxon>
        <taxon>Bacillati</taxon>
        <taxon>Bacillota</taxon>
        <taxon>Clostridia</taxon>
        <taxon>Eubacteriales</taxon>
        <taxon>Clostridiaceae</taxon>
        <taxon>Clostridium</taxon>
    </lineage>
</organism>
<reference evidence="1 2" key="2">
    <citation type="submission" date="2020-06" db="EMBL/GenBank/DDBJ databases">
        <title>Complete Genome Sequence of Clostridium muelleri sp. nov. P21T, an Acid-Alcohol Producing Acetogen Isolated from Old Hay.</title>
        <authorList>
            <person name="Duncan K.E."/>
            <person name="Tanner R.S."/>
        </authorList>
    </citation>
    <scope>NUCLEOTIDE SEQUENCE [LARGE SCALE GENOMIC DNA]</scope>
    <source>
        <strain evidence="1 2">P21</strain>
    </source>
</reference>
<gene>
    <name evidence="1" type="ORF">HBE96_21220</name>
</gene>
<evidence type="ECO:0000313" key="1">
    <source>
        <dbReference type="EMBL" id="NMM65109.1"/>
    </source>
</evidence>
<reference evidence="1 2" key="1">
    <citation type="submission" date="2020-04" db="EMBL/GenBank/DDBJ databases">
        <authorList>
            <person name="Doyle D.A."/>
        </authorList>
    </citation>
    <scope>NUCLEOTIDE SEQUENCE [LARGE SCALE GENOMIC DNA]</scope>
    <source>
        <strain evidence="1 2">P21</strain>
    </source>
</reference>
<dbReference type="Proteomes" id="UP000537131">
    <property type="component" value="Unassembled WGS sequence"/>
</dbReference>
<keyword evidence="2" id="KW-1185">Reference proteome</keyword>
<proteinExistence type="predicted"/>
<dbReference type="AlphaFoldDB" id="A0A7Y0EKF5"/>
<evidence type="ECO:0000313" key="2">
    <source>
        <dbReference type="Proteomes" id="UP000537131"/>
    </source>
</evidence>
<protein>
    <submittedName>
        <fullName evidence="1">Uncharacterized protein</fullName>
    </submittedName>
</protein>
<comment type="caution">
    <text evidence="1">The sequence shown here is derived from an EMBL/GenBank/DDBJ whole genome shotgun (WGS) entry which is preliminary data.</text>
</comment>
<dbReference type="EMBL" id="JABBNI010000063">
    <property type="protein sequence ID" value="NMM65109.1"/>
    <property type="molecule type" value="Genomic_DNA"/>
</dbReference>